<reference evidence="1" key="1">
    <citation type="submission" date="2020-09" db="EMBL/GenBank/DDBJ databases">
        <title>Genome-Enabled Discovery of Anthraquinone Biosynthesis in Senna tora.</title>
        <authorList>
            <person name="Kang S.-H."/>
            <person name="Pandey R.P."/>
            <person name="Lee C.-M."/>
            <person name="Sim J.-S."/>
            <person name="Jeong J.-T."/>
            <person name="Choi B.-S."/>
            <person name="Jung M."/>
            <person name="Ginzburg D."/>
            <person name="Zhao K."/>
            <person name="Won S.Y."/>
            <person name="Oh T.-J."/>
            <person name="Yu Y."/>
            <person name="Kim N.-H."/>
            <person name="Lee O.R."/>
            <person name="Lee T.-H."/>
            <person name="Bashyal P."/>
            <person name="Kim T.-S."/>
            <person name="Lee W.-H."/>
            <person name="Kawkins C."/>
            <person name="Kim C.-K."/>
            <person name="Kim J.S."/>
            <person name="Ahn B.O."/>
            <person name="Rhee S.Y."/>
            <person name="Sohng J.K."/>
        </authorList>
    </citation>
    <scope>NUCLEOTIDE SEQUENCE</scope>
    <source>
        <tissue evidence="1">Leaf</tissue>
    </source>
</reference>
<organism evidence="1 2">
    <name type="scientific">Senna tora</name>
    <dbReference type="NCBI Taxonomy" id="362788"/>
    <lineage>
        <taxon>Eukaryota</taxon>
        <taxon>Viridiplantae</taxon>
        <taxon>Streptophyta</taxon>
        <taxon>Embryophyta</taxon>
        <taxon>Tracheophyta</taxon>
        <taxon>Spermatophyta</taxon>
        <taxon>Magnoliopsida</taxon>
        <taxon>eudicotyledons</taxon>
        <taxon>Gunneridae</taxon>
        <taxon>Pentapetalae</taxon>
        <taxon>rosids</taxon>
        <taxon>fabids</taxon>
        <taxon>Fabales</taxon>
        <taxon>Fabaceae</taxon>
        <taxon>Caesalpinioideae</taxon>
        <taxon>Cassia clade</taxon>
        <taxon>Senna</taxon>
    </lineage>
</organism>
<protein>
    <submittedName>
        <fullName evidence="1">Uncharacterized protein</fullName>
    </submittedName>
</protein>
<name>A0A834XC36_9FABA</name>
<dbReference type="AlphaFoldDB" id="A0A834XC36"/>
<gene>
    <name evidence="1" type="ORF">G2W53_004305</name>
</gene>
<accession>A0A834XC36</accession>
<evidence type="ECO:0000313" key="2">
    <source>
        <dbReference type="Proteomes" id="UP000634136"/>
    </source>
</evidence>
<comment type="caution">
    <text evidence="1">The sequence shown here is derived from an EMBL/GenBank/DDBJ whole genome shotgun (WGS) entry which is preliminary data.</text>
</comment>
<evidence type="ECO:0000313" key="1">
    <source>
        <dbReference type="EMBL" id="KAF7842007.1"/>
    </source>
</evidence>
<dbReference type="EMBL" id="JAAIUW010000002">
    <property type="protein sequence ID" value="KAF7842007.1"/>
    <property type="molecule type" value="Genomic_DNA"/>
</dbReference>
<dbReference type="Proteomes" id="UP000634136">
    <property type="component" value="Unassembled WGS sequence"/>
</dbReference>
<proteinExistence type="predicted"/>
<sequence length="89" mass="9947">MNGSREIGEANLGVAGTGYETGVSGLPFAVHNHREWSCRRLKTEDEDSKSDIVSGVATDMVPRWRSRTVSMWSPLRRSHRLDLLGSTKF</sequence>
<keyword evidence="2" id="KW-1185">Reference proteome</keyword>